<evidence type="ECO:0000256" key="5">
    <source>
        <dbReference type="ARBA" id="ARBA00022759"/>
    </source>
</evidence>
<dbReference type="Gene3D" id="1.10.8.430">
    <property type="entry name" value="Helical domain of apoptotic protease-activating factors"/>
    <property type="match status" value="1"/>
</dbReference>
<dbReference type="Gene3D" id="1.10.340.70">
    <property type="match status" value="1"/>
</dbReference>
<dbReference type="InterPro" id="IPR012337">
    <property type="entry name" value="RNaseH-like_sf"/>
</dbReference>
<evidence type="ECO:0000259" key="11">
    <source>
        <dbReference type="Pfam" id="PF17921"/>
    </source>
</evidence>
<keyword evidence="7 12" id="KW-0695">RNA-directed DNA polymerase</keyword>
<evidence type="ECO:0000256" key="3">
    <source>
        <dbReference type="ARBA" id="ARBA00022695"/>
    </source>
</evidence>
<evidence type="ECO:0000256" key="7">
    <source>
        <dbReference type="ARBA" id="ARBA00022918"/>
    </source>
</evidence>
<evidence type="ECO:0000313" key="12">
    <source>
        <dbReference type="EMBL" id="GJU10434.1"/>
    </source>
</evidence>
<evidence type="ECO:0000256" key="4">
    <source>
        <dbReference type="ARBA" id="ARBA00022722"/>
    </source>
</evidence>
<dbReference type="SUPFAM" id="SSF53098">
    <property type="entry name" value="Ribonuclease H-like"/>
    <property type="match status" value="1"/>
</dbReference>
<feature type="domain" description="Reverse transcriptase RNase H-like" evidence="10">
    <location>
        <begin position="196"/>
        <end position="299"/>
    </location>
</feature>
<protein>
    <submittedName>
        <fullName evidence="12">Reverse transcriptase domain-containing protein</fullName>
    </submittedName>
</protein>
<dbReference type="InterPro" id="IPR042197">
    <property type="entry name" value="Apaf_helical"/>
</dbReference>
<gene>
    <name evidence="12" type="ORF">Tco_1132830</name>
</gene>
<evidence type="ECO:0000313" key="13">
    <source>
        <dbReference type="Proteomes" id="UP001151760"/>
    </source>
</evidence>
<dbReference type="Proteomes" id="UP001151760">
    <property type="component" value="Unassembled WGS sequence"/>
</dbReference>
<dbReference type="PANTHER" id="PTHR37984:SF5">
    <property type="entry name" value="PROTEIN NYNRIN-LIKE"/>
    <property type="match status" value="1"/>
</dbReference>
<keyword evidence="6" id="KW-0378">Hydrolase</keyword>
<evidence type="ECO:0000256" key="2">
    <source>
        <dbReference type="ARBA" id="ARBA00022679"/>
    </source>
</evidence>
<dbReference type="EMBL" id="BQNB010021824">
    <property type="protein sequence ID" value="GJU10434.1"/>
    <property type="molecule type" value="Genomic_DNA"/>
</dbReference>
<dbReference type="Pfam" id="PF17921">
    <property type="entry name" value="Integrase_H2C2"/>
    <property type="match status" value="1"/>
</dbReference>
<dbReference type="Pfam" id="PF17917">
    <property type="entry name" value="RT_RNaseH"/>
    <property type="match status" value="1"/>
</dbReference>
<feature type="region of interest" description="Disordered" evidence="8">
    <location>
        <begin position="680"/>
        <end position="755"/>
    </location>
</feature>
<evidence type="ECO:0000256" key="8">
    <source>
        <dbReference type="SAM" id="MobiDB-lite"/>
    </source>
</evidence>
<organism evidence="12 13">
    <name type="scientific">Tanacetum coccineum</name>
    <dbReference type="NCBI Taxonomy" id="301880"/>
    <lineage>
        <taxon>Eukaryota</taxon>
        <taxon>Viridiplantae</taxon>
        <taxon>Streptophyta</taxon>
        <taxon>Embryophyta</taxon>
        <taxon>Tracheophyta</taxon>
        <taxon>Spermatophyta</taxon>
        <taxon>Magnoliopsida</taxon>
        <taxon>eudicotyledons</taxon>
        <taxon>Gunneridae</taxon>
        <taxon>Pentapetalae</taxon>
        <taxon>asterids</taxon>
        <taxon>campanulids</taxon>
        <taxon>Asterales</taxon>
        <taxon>Asteraceae</taxon>
        <taxon>Asteroideae</taxon>
        <taxon>Anthemideae</taxon>
        <taxon>Anthemidinae</taxon>
        <taxon>Tanacetum</taxon>
    </lineage>
</organism>
<dbReference type="InterPro" id="IPR036397">
    <property type="entry name" value="RNaseH_sf"/>
</dbReference>
<dbReference type="Gene3D" id="3.30.420.10">
    <property type="entry name" value="Ribonuclease H-like superfamily/Ribonuclease H"/>
    <property type="match status" value="2"/>
</dbReference>
<keyword evidence="2" id="KW-0808">Transferase</keyword>
<dbReference type="Gene3D" id="3.40.50.10140">
    <property type="entry name" value="Toll/interleukin-1 receptor homology (TIR) domain"/>
    <property type="match status" value="1"/>
</dbReference>
<accession>A0ABQ5JD10</accession>
<evidence type="ECO:0000259" key="9">
    <source>
        <dbReference type="Pfam" id="PF01582"/>
    </source>
</evidence>
<feature type="compositionally biased region" description="Low complexity" evidence="8">
    <location>
        <begin position="727"/>
        <end position="736"/>
    </location>
</feature>
<dbReference type="InterPro" id="IPR041373">
    <property type="entry name" value="RT_RNaseH"/>
</dbReference>
<feature type="region of interest" description="Disordered" evidence="8">
    <location>
        <begin position="1134"/>
        <end position="1162"/>
    </location>
</feature>
<dbReference type="Pfam" id="PF01582">
    <property type="entry name" value="TIR"/>
    <property type="match status" value="1"/>
</dbReference>
<sequence length="1228" mass="140882">MVNGPDQRDFNLPEKIFSLELKENTITNVENAVFDLSIIPIDPKDQEKTTFTCPYGTFAYRRMPFGLCNAPGTFQRCMMANLHDMIEQNDGSIMDDLRSRGLFLYVPNPFGKDVEECAKVEVIAKLPHPTTVKGVRSFLGHAGFYRRFIQDFSKIARPMTHLLEKETPFFFSEECIDSFNTLKRKLTEAPILIAPDWDLPFELMCDASDFAIGAVLGQRKNKHFQPIHYASKTMNEAQTHYTTTEKELLAVVYAFEKFRSYLVMSKSIVYTDHSAIKYLFAKKDAKARLMRWILLLQEFDIEIRDKKGAENLAADHLSRLENPHQDKFENKEINEAFPLETLGSIALKDDSTPRPLSCFKNCAEDQVIRRCVSGQEALDILKACHSGPTGGHYGANYTARKIFDSGFYWPTIYKDAHDFVTRCDICQRQGKITQRDEMPQNSIQVCEIFDIWGIDFMGPFPSSRGNKYILVSVDYLSKWLKQKRSHQMMPDGRKIEPQWSDKLDDALWAFRTAYKTPIGCTPYKLVYGKACHLPIELEHKAYWALKHTNFDIQTAGDHRKVQLNELNELRDQAYENSLIYKEKTKRIHDAKIKNRVFNVGDRVLLFNSRLKIFSGKLKSRWSGPFTIVQVFPYGTVELSQNSGPNFKVNGHRIKHYFGGDIPTEDFPVCEDSQVSTRSFTSSASCWEPRSEDQERITKKRTKKQSQNDKTGLGMEKTVKDKAKSKPESQSSQQKSQLVKAKVNPSQPPSQKVNTSRNISLRVEIAKPLNLYYRRKENSNVLQQEITSIRSFICNSRSVHCNISIQKRFRTMLLHLGAWMSLLTSWTVKHTAYPVFFDVEPTEIRKQSGEVKEAFAEHEKKEAAGKWRESMKEASNMAGWELKATTNGHEAKFIKKVVKEISQELRSINFGFNEKLVGMETRVKDVVFILEYGINEVRMYAFGREVHLQGYEELSRKVVRYAVGLPLTVKVLGSFLCGKDKLEWVDAIDRLKRIPLKETLEKLELSYIGLEDDYKEIFLDIVQKNKKKKPSKAAKGVHGKGKGKMVLVLTSVILLKCVSCMSGKMARKPHSHQVERAKDLLGLIHTDKTIGYTSTTHPITKSPSENKVFVARNAEFFENDLIDLKASGSVEDLELIQEEDTNPSVDTSLDHEEDDQEIDEPQSDINPIHRSIRTRRLTYQLRLYIDAEEHELGDLGKPANYKAALLDPESKKWLDVMNVEMQSMKDNDV</sequence>
<feature type="compositionally biased region" description="Basic and acidic residues" evidence="8">
    <location>
        <begin position="716"/>
        <end position="726"/>
    </location>
</feature>
<dbReference type="Gene3D" id="3.30.70.270">
    <property type="match status" value="2"/>
</dbReference>
<name>A0ABQ5JD10_9ASTR</name>
<dbReference type="PANTHER" id="PTHR37984">
    <property type="entry name" value="PROTEIN CBG26694"/>
    <property type="match status" value="1"/>
</dbReference>
<reference evidence="12" key="2">
    <citation type="submission" date="2022-01" db="EMBL/GenBank/DDBJ databases">
        <authorList>
            <person name="Yamashiro T."/>
            <person name="Shiraishi A."/>
            <person name="Satake H."/>
            <person name="Nakayama K."/>
        </authorList>
    </citation>
    <scope>NUCLEOTIDE SEQUENCE</scope>
</reference>
<evidence type="ECO:0000259" key="10">
    <source>
        <dbReference type="Pfam" id="PF17917"/>
    </source>
</evidence>
<keyword evidence="3" id="KW-0548">Nucleotidyltransferase</keyword>
<dbReference type="SUPFAM" id="SSF52540">
    <property type="entry name" value="P-loop containing nucleoside triphosphate hydrolases"/>
    <property type="match status" value="1"/>
</dbReference>
<keyword evidence="5" id="KW-0255">Endonuclease</keyword>
<dbReference type="InterPro" id="IPR043502">
    <property type="entry name" value="DNA/RNA_pol_sf"/>
</dbReference>
<proteinExistence type="predicted"/>
<evidence type="ECO:0000256" key="6">
    <source>
        <dbReference type="ARBA" id="ARBA00022801"/>
    </source>
</evidence>
<feature type="domain" description="Integrase zinc-binding" evidence="11">
    <location>
        <begin position="375"/>
        <end position="429"/>
    </location>
</feature>
<keyword evidence="1" id="KW-0433">Leucine-rich repeat</keyword>
<dbReference type="InterPro" id="IPR027417">
    <property type="entry name" value="P-loop_NTPase"/>
</dbReference>
<keyword evidence="13" id="KW-1185">Reference proteome</keyword>
<evidence type="ECO:0000256" key="1">
    <source>
        <dbReference type="ARBA" id="ARBA00022614"/>
    </source>
</evidence>
<dbReference type="InterPro" id="IPR043128">
    <property type="entry name" value="Rev_trsase/Diguanyl_cyclase"/>
</dbReference>
<dbReference type="Gene3D" id="3.10.10.10">
    <property type="entry name" value="HIV Type 1 Reverse Transcriptase, subunit A, domain 1"/>
    <property type="match status" value="1"/>
</dbReference>
<dbReference type="InterPro" id="IPR000157">
    <property type="entry name" value="TIR_dom"/>
</dbReference>
<comment type="caution">
    <text evidence="12">The sequence shown here is derived from an EMBL/GenBank/DDBJ whole genome shotgun (WGS) entry which is preliminary data.</text>
</comment>
<dbReference type="CDD" id="cd09274">
    <property type="entry name" value="RNase_HI_RT_Ty3"/>
    <property type="match status" value="1"/>
</dbReference>
<dbReference type="SUPFAM" id="SSF56672">
    <property type="entry name" value="DNA/RNA polymerases"/>
    <property type="match status" value="1"/>
</dbReference>
<feature type="domain" description="TIR" evidence="9">
    <location>
        <begin position="831"/>
        <end position="906"/>
    </location>
</feature>
<feature type="compositionally biased region" description="Acidic residues" evidence="8">
    <location>
        <begin position="1150"/>
        <end position="1161"/>
    </location>
</feature>
<reference evidence="12" key="1">
    <citation type="journal article" date="2022" name="Int. J. Mol. Sci.">
        <title>Draft Genome of Tanacetum Coccineum: Genomic Comparison of Closely Related Tanacetum-Family Plants.</title>
        <authorList>
            <person name="Yamashiro T."/>
            <person name="Shiraishi A."/>
            <person name="Nakayama K."/>
            <person name="Satake H."/>
        </authorList>
    </citation>
    <scope>NUCLEOTIDE SEQUENCE</scope>
</reference>
<keyword evidence="4" id="KW-0540">Nuclease</keyword>
<dbReference type="InterPro" id="IPR035897">
    <property type="entry name" value="Toll_tir_struct_dom_sf"/>
</dbReference>
<dbReference type="InterPro" id="IPR041588">
    <property type="entry name" value="Integrase_H2C2"/>
</dbReference>
<dbReference type="GO" id="GO:0003964">
    <property type="term" value="F:RNA-directed DNA polymerase activity"/>
    <property type="evidence" value="ECO:0007669"/>
    <property type="project" value="UniProtKB-KW"/>
</dbReference>
<dbReference type="InterPro" id="IPR050951">
    <property type="entry name" value="Retrovirus_Pol_polyprotein"/>
</dbReference>